<dbReference type="EMBL" id="MFYX01000119">
    <property type="protein sequence ID" value="OGK01783.1"/>
    <property type="molecule type" value="Genomic_DNA"/>
</dbReference>
<comment type="caution">
    <text evidence="2">The sequence shown here is derived from an EMBL/GenBank/DDBJ whole genome shotgun (WGS) entry which is preliminary data.</text>
</comment>
<dbReference type="InterPro" id="IPR000683">
    <property type="entry name" value="Gfo/Idh/MocA-like_OxRdtase_N"/>
</dbReference>
<dbReference type="GO" id="GO:0000166">
    <property type="term" value="F:nucleotide binding"/>
    <property type="evidence" value="ECO:0007669"/>
    <property type="project" value="InterPro"/>
</dbReference>
<dbReference type="Pfam" id="PF01408">
    <property type="entry name" value="GFO_IDH_MocA"/>
    <property type="match status" value="1"/>
</dbReference>
<dbReference type="PANTHER" id="PTHR43377">
    <property type="entry name" value="BILIVERDIN REDUCTASE A"/>
    <property type="match status" value="1"/>
</dbReference>
<dbReference type="SUPFAM" id="SSF51735">
    <property type="entry name" value="NAD(P)-binding Rossmann-fold domains"/>
    <property type="match status" value="1"/>
</dbReference>
<gene>
    <name evidence="2" type="ORF">A2519_01740</name>
</gene>
<evidence type="ECO:0000259" key="1">
    <source>
        <dbReference type="Pfam" id="PF01408"/>
    </source>
</evidence>
<accession>A0A1F7F5C5</accession>
<reference evidence="2 3" key="1">
    <citation type="journal article" date="2016" name="Nat. Commun.">
        <title>Thousands of microbial genomes shed light on interconnected biogeochemical processes in an aquifer system.</title>
        <authorList>
            <person name="Anantharaman K."/>
            <person name="Brown C.T."/>
            <person name="Hug L.A."/>
            <person name="Sharon I."/>
            <person name="Castelle C.J."/>
            <person name="Probst A.J."/>
            <person name="Thomas B.C."/>
            <person name="Singh A."/>
            <person name="Wilkins M.J."/>
            <person name="Karaoz U."/>
            <person name="Brodie E.L."/>
            <person name="Williams K.H."/>
            <person name="Hubbard S.S."/>
            <person name="Banfield J.F."/>
        </authorList>
    </citation>
    <scope>NUCLEOTIDE SEQUENCE [LARGE SCALE GENOMIC DNA]</scope>
</reference>
<dbReference type="Proteomes" id="UP000179243">
    <property type="component" value="Unassembled WGS sequence"/>
</dbReference>
<dbReference type="PANTHER" id="PTHR43377:SF1">
    <property type="entry name" value="BILIVERDIN REDUCTASE A"/>
    <property type="match status" value="1"/>
</dbReference>
<feature type="domain" description="Gfo/Idh/MocA-like oxidoreductase N-terminal" evidence="1">
    <location>
        <begin position="6"/>
        <end position="151"/>
    </location>
</feature>
<protein>
    <recommendedName>
        <fullName evidence="1">Gfo/Idh/MocA-like oxidoreductase N-terminal domain-containing protein</fullName>
    </recommendedName>
</protein>
<sequence length="418" mass="45803">MTHSSINVLIVGGGMITNDLILPAVYQLQRMGIVNQVGVSALNGGPLKALAESQSITAAFPESVFTPYPDYKKHGTEKCFPDLFKEALSSLPPQSAVIVALPDQLHYGAVKEALARGHHVLCVKPLVLKHDQAVEIGNIAREKGLLVAVEYHKRFDDRSLIARAKYRAGQFGDFRLGQARLIEPYYYRHSNFQNWCTSENSDAFSYVGCHYIDLVHFITGLLPVAVSVYGIEEPWPNGKKGFLWTDGRVVWNNGACLNVQNGFGYPDTAPGGNSQGLMMFMNGGKDGGYLEHIDSFRGVKHGLAAGSAKVYNEVNPDFFQYVPASGGAMRPTGYGYRSIEQILHAIHRINSATAGCSSAEALDKRRELLFAIDQEGILATPKNSAYNELVMEAGRLSILNSGKEARIEYEPHPRVSLA</sequence>
<dbReference type="Gene3D" id="3.40.50.720">
    <property type="entry name" value="NAD(P)-binding Rossmann-like Domain"/>
    <property type="match status" value="1"/>
</dbReference>
<dbReference type="SUPFAM" id="SSF55347">
    <property type="entry name" value="Glyceraldehyde-3-phosphate dehydrogenase-like, C-terminal domain"/>
    <property type="match status" value="1"/>
</dbReference>
<proteinExistence type="predicted"/>
<dbReference type="InterPro" id="IPR051450">
    <property type="entry name" value="Gfo/Idh/MocA_Oxidoreductases"/>
</dbReference>
<dbReference type="InterPro" id="IPR036291">
    <property type="entry name" value="NAD(P)-bd_dom_sf"/>
</dbReference>
<evidence type="ECO:0000313" key="3">
    <source>
        <dbReference type="Proteomes" id="UP000179243"/>
    </source>
</evidence>
<dbReference type="Gene3D" id="3.30.360.10">
    <property type="entry name" value="Dihydrodipicolinate Reductase, domain 2"/>
    <property type="match status" value="1"/>
</dbReference>
<organism evidence="2 3">
    <name type="scientific">Candidatus Raymondbacteria bacterium RIFOXYD12_FULL_49_13</name>
    <dbReference type="NCBI Taxonomy" id="1817890"/>
    <lineage>
        <taxon>Bacteria</taxon>
        <taxon>Raymondiibacteriota</taxon>
    </lineage>
</organism>
<evidence type="ECO:0000313" key="2">
    <source>
        <dbReference type="EMBL" id="OGK01783.1"/>
    </source>
</evidence>
<dbReference type="AlphaFoldDB" id="A0A1F7F5C5"/>
<name>A0A1F7F5C5_UNCRA</name>